<proteinExistence type="predicted"/>
<gene>
    <name evidence="2" type="ORF">HLB44_32850</name>
</gene>
<sequence>MPGFDHLVLRTPRLLLRPMSTDDAPALFAVFSDPAVMRYRSLPPWTALEQARAAIDRDLLAMARAEQLRLGIVLASEGLLIGTCTLFRLDEQSRRAEIGYALGSHAWGRGFMHEALTALLRHGFETLGLNRIEADIDPGNAASARSLERLGFQREGRLRERWIVNGEVSDAVMYGLLRADWARRDHLAGDVGSPFPATRGAP</sequence>
<dbReference type="PANTHER" id="PTHR43441">
    <property type="entry name" value="RIBOSOMAL-PROTEIN-SERINE ACETYLTRANSFERASE"/>
    <property type="match status" value="1"/>
</dbReference>
<evidence type="ECO:0000259" key="1">
    <source>
        <dbReference type="PROSITE" id="PS51186"/>
    </source>
</evidence>
<dbReference type="InterPro" id="IPR000182">
    <property type="entry name" value="GNAT_dom"/>
</dbReference>
<organism evidence="2 3">
    <name type="scientific">Pseudaquabacterium terrae</name>
    <dbReference type="NCBI Taxonomy" id="2732868"/>
    <lineage>
        <taxon>Bacteria</taxon>
        <taxon>Pseudomonadati</taxon>
        <taxon>Pseudomonadota</taxon>
        <taxon>Betaproteobacteria</taxon>
        <taxon>Burkholderiales</taxon>
        <taxon>Sphaerotilaceae</taxon>
        <taxon>Pseudaquabacterium</taxon>
    </lineage>
</organism>
<dbReference type="InterPro" id="IPR016181">
    <property type="entry name" value="Acyl_CoA_acyltransferase"/>
</dbReference>
<accession>A0ABX2ETF9</accession>
<evidence type="ECO:0000313" key="2">
    <source>
        <dbReference type="EMBL" id="NRF71785.1"/>
    </source>
</evidence>
<dbReference type="PANTHER" id="PTHR43441:SF11">
    <property type="entry name" value="RIBOSOMAL-PROTEIN-SERINE ACETYLTRANSFERASE"/>
    <property type="match status" value="1"/>
</dbReference>
<evidence type="ECO:0000313" key="3">
    <source>
        <dbReference type="Proteomes" id="UP000737171"/>
    </source>
</evidence>
<dbReference type="Gene3D" id="3.40.630.30">
    <property type="match status" value="1"/>
</dbReference>
<dbReference type="Proteomes" id="UP000737171">
    <property type="component" value="Unassembled WGS sequence"/>
</dbReference>
<comment type="caution">
    <text evidence="2">The sequence shown here is derived from an EMBL/GenBank/DDBJ whole genome shotgun (WGS) entry which is preliminary data.</text>
</comment>
<dbReference type="EMBL" id="JABRWJ010000014">
    <property type="protein sequence ID" value="NRF71785.1"/>
    <property type="molecule type" value="Genomic_DNA"/>
</dbReference>
<protein>
    <submittedName>
        <fullName evidence="2">GNAT family N-acetyltransferase</fullName>
    </submittedName>
</protein>
<feature type="domain" description="N-acetyltransferase" evidence="1">
    <location>
        <begin position="14"/>
        <end position="179"/>
    </location>
</feature>
<name>A0ABX2ETF9_9BURK</name>
<dbReference type="Pfam" id="PF13302">
    <property type="entry name" value="Acetyltransf_3"/>
    <property type="match status" value="1"/>
</dbReference>
<dbReference type="InterPro" id="IPR051908">
    <property type="entry name" value="Ribosomal_N-acetyltransferase"/>
</dbReference>
<reference evidence="2 3" key="1">
    <citation type="submission" date="2020-05" db="EMBL/GenBank/DDBJ databases">
        <title>Aquincola sp. isolate from soil.</title>
        <authorList>
            <person name="Han J."/>
            <person name="Kim D.-U."/>
        </authorList>
    </citation>
    <scope>NUCLEOTIDE SEQUENCE [LARGE SCALE GENOMIC DNA]</scope>
    <source>
        <strain evidence="2 3">S2</strain>
    </source>
</reference>
<dbReference type="SUPFAM" id="SSF55729">
    <property type="entry name" value="Acyl-CoA N-acyltransferases (Nat)"/>
    <property type="match status" value="1"/>
</dbReference>
<keyword evidence="3" id="KW-1185">Reference proteome</keyword>
<dbReference type="RefSeq" id="WP_173133707.1">
    <property type="nucleotide sequence ID" value="NZ_JABRWJ010000014.1"/>
</dbReference>
<dbReference type="PROSITE" id="PS51186">
    <property type="entry name" value="GNAT"/>
    <property type="match status" value="1"/>
</dbReference>